<protein>
    <submittedName>
        <fullName evidence="1">Uncharacterized protein</fullName>
    </submittedName>
</protein>
<sequence>MPRTTRRDDPSIREAARQVIRVTLASFVMAASAQAAPPRERLTAESVFTRADANHDGKLSRAEVARFPVFAEKFDQLDADHDGQLDLGEFEVGFNAPL</sequence>
<keyword evidence="2" id="KW-1185">Reference proteome</keyword>
<dbReference type="GO" id="GO:0005509">
    <property type="term" value="F:calcium ion binding"/>
    <property type="evidence" value="ECO:0007669"/>
    <property type="project" value="InterPro"/>
</dbReference>
<dbReference type="PROSITE" id="PS50222">
    <property type="entry name" value="EF_HAND_2"/>
    <property type="match status" value="1"/>
</dbReference>
<dbReference type="AlphaFoldDB" id="A0A1W6LGM5"/>
<dbReference type="InterPro" id="IPR002048">
    <property type="entry name" value="EF_hand_dom"/>
</dbReference>
<dbReference type="SUPFAM" id="SSF47473">
    <property type="entry name" value="EF-hand"/>
    <property type="match status" value="1"/>
</dbReference>
<dbReference type="Proteomes" id="UP000193427">
    <property type="component" value="Chromosome"/>
</dbReference>
<dbReference type="PROSITE" id="PS00018">
    <property type="entry name" value="EF_HAND_1"/>
    <property type="match status" value="1"/>
</dbReference>
<organism evidence="1 2">
    <name type="scientific">Piscinibacter gummiphilus</name>
    <dbReference type="NCBI Taxonomy" id="946333"/>
    <lineage>
        <taxon>Bacteria</taxon>
        <taxon>Pseudomonadati</taxon>
        <taxon>Pseudomonadota</taxon>
        <taxon>Betaproteobacteria</taxon>
        <taxon>Burkholderiales</taxon>
        <taxon>Sphaerotilaceae</taxon>
        <taxon>Piscinibacter</taxon>
    </lineage>
</organism>
<name>A0A1W6LGM5_9BURK</name>
<evidence type="ECO:0000313" key="2">
    <source>
        <dbReference type="Proteomes" id="UP000193427"/>
    </source>
</evidence>
<evidence type="ECO:0000313" key="1">
    <source>
        <dbReference type="EMBL" id="ARN23434.1"/>
    </source>
</evidence>
<dbReference type="OrthoDB" id="5461251at2"/>
<dbReference type="Pfam" id="PF13202">
    <property type="entry name" value="EF-hand_5"/>
    <property type="match status" value="2"/>
</dbReference>
<dbReference type="EMBL" id="CP015118">
    <property type="protein sequence ID" value="ARN23434.1"/>
    <property type="molecule type" value="Genomic_DNA"/>
</dbReference>
<dbReference type="RefSeq" id="WP_085754360.1">
    <property type="nucleotide sequence ID" value="NZ_BSPR01000017.1"/>
</dbReference>
<dbReference type="InterPro" id="IPR018247">
    <property type="entry name" value="EF_Hand_1_Ca_BS"/>
</dbReference>
<accession>A0A1W6LGM5</accession>
<dbReference type="KEGG" id="rgu:A4W93_28015"/>
<dbReference type="Gene3D" id="1.10.238.10">
    <property type="entry name" value="EF-hand"/>
    <property type="match status" value="1"/>
</dbReference>
<reference evidence="1 2" key="1">
    <citation type="submission" date="2016-04" db="EMBL/GenBank/DDBJ databases">
        <title>Complete genome sequence of natural rubber-degrading, novel Gram-negative bacterium, Rhizobacter gummiphilus strain NS21.</title>
        <authorList>
            <person name="Tabata M."/>
            <person name="Kasai D."/>
            <person name="Fukuda M."/>
        </authorList>
    </citation>
    <scope>NUCLEOTIDE SEQUENCE [LARGE SCALE GENOMIC DNA]</scope>
    <source>
        <strain evidence="1 2">NS21</strain>
    </source>
</reference>
<dbReference type="InterPro" id="IPR011992">
    <property type="entry name" value="EF-hand-dom_pair"/>
</dbReference>
<proteinExistence type="predicted"/>
<gene>
    <name evidence="1" type="ORF">A4W93_28015</name>
</gene>